<sequence>MNKFENTSVVFEAVLVRGSIILIPFGFIFLYSVSSIFPTMSGEGARSFVIWLHGPGPTNEPLQTIFASPEFNNTVWSFPTALSNPVTCNNGRAMPSWFDTHKTRVTEVSSVVSRASQVLKFCNWGCLIVHGMIDEEVARGADPRNIFVWGFSQGGALTLASVLLYPKTLGGAAVFSEWVPANASLLKRVTPEARKACPGLRHVVLNEELMYLENWMKPRLPSP</sequence>
<dbReference type="Pfam" id="PF02230">
    <property type="entry name" value="Abhydrolase_2"/>
    <property type="match status" value="1"/>
</dbReference>
<dbReference type="Proteomes" id="UP000594263">
    <property type="component" value="Unplaced"/>
</dbReference>
<proteinExistence type="inferred from homology"/>
<dbReference type="OMA" id="LMYLENW"/>
<dbReference type="GO" id="GO:0052689">
    <property type="term" value="F:carboxylic ester hydrolase activity"/>
    <property type="evidence" value="ECO:0007669"/>
    <property type="project" value="TreeGrafter"/>
</dbReference>
<dbReference type="GO" id="GO:0005737">
    <property type="term" value="C:cytoplasm"/>
    <property type="evidence" value="ECO:0007669"/>
    <property type="project" value="TreeGrafter"/>
</dbReference>
<name>A0A7N1A096_KALFE</name>
<dbReference type="EnsemblPlants" id="Kaladp0063s0051.1.v1.1">
    <property type="protein sequence ID" value="Kaladp0063s0051.1.v1.1"/>
    <property type="gene ID" value="Kaladp0063s0051.v1.1"/>
</dbReference>
<dbReference type="InterPro" id="IPR050565">
    <property type="entry name" value="LYPA1-2/EST-like"/>
</dbReference>
<keyword evidence="3" id="KW-1133">Transmembrane helix</keyword>
<feature type="transmembrane region" description="Helical" evidence="3">
    <location>
        <begin position="20"/>
        <end position="37"/>
    </location>
</feature>
<keyword evidence="3" id="KW-0472">Membrane</keyword>
<dbReference type="PANTHER" id="PTHR10655:SF17">
    <property type="entry name" value="LYSOPHOSPHOLIPASE-LIKE PROTEIN 1"/>
    <property type="match status" value="1"/>
</dbReference>
<evidence type="ECO:0000256" key="1">
    <source>
        <dbReference type="ARBA" id="ARBA00006499"/>
    </source>
</evidence>
<dbReference type="GO" id="GO:0008474">
    <property type="term" value="F:palmitoyl-(protein) hydrolase activity"/>
    <property type="evidence" value="ECO:0007669"/>
    <property type="project" value="TreeGrafter"/>
</dbReference>
<dbReference type="SUPFAM" id="SSF53474">
    <property type="entry name" value="alpha/beta-Hydrolases"/>
    <property type="match status" value="1"/>
</dbReference>
<accession>A0A7N1A096</accession>
<comment type="similarity">
    <text evidence="1">Belongs to the AB hydrolase superfamily. AB hydrolase 2 family.</text>
</comment>
<organism evidence="5 6">
    <name type="scientific">Kalanchoe fedtschenkoi</name>
    <name type="common">Lavender scallops</name>
    <name type="synonym">South American air plant</name>
    <dbReference type="NCBI Taxonomy" id="63787"/>
    <lineage>
        <taxon>Eukaryota</taxon>
        <taxon>Viridiplantae</taxon>
        <taxon>Streptophyta</taxon>
        <taxon>Embryophyta</taxon>
        <taxon>Tracheophyta</taxon>
        <taxon>Spermatophyta</taxon>
        <taxon>Magnoliopsida</taxon>
        <taxon>eudicotyledons</taxon>
        <taxon>Gunneridae</taxon>
        <taxon>Pentapetalae</taxon>
        <taxon>Saxifragales</taxon>
        <taxon>Crassulaceae</taxon>
        <taxon>Kalanchoe</taxon>
    </lineage>
</organism>
<evidence type="ECO:0000313" key="5">
    <source>
        <dbReference type="EnsemblPlants" id="Kaladp0063s0051.1.v1.1"/>
    </source>
</evidence>
<keyword evidence="2" id="KW-0378">Hydrolase</keyword>
<dbReference type="InterPro" id="IPR003140">
    <property type="entry name" value="PLipase/COase/thioEstase"/>
</dbReference>
<evidence type="ECO:0000256" key="2">
    <source>
        <dbReference type="ARBA" id="ARBA00022801"/>
    </source>
</evidence>
<dbReference type="PANTHER" id="PTHR10655">
    <property type="entry name" value="LYSOPHOSPHOLIPASE-RELATED"/>
    <property type="match status" value="1"/>
</dbReference>
<reference evidence="5" key="1">
    <citation type="submission" date="2021-01" db="UniProtKB">
        <authorList>
            <consortium name="EnsemblPlants"/>
        </authorList>
    </citation>
    <scope>IDENTIFICATION</scope>
</reference>
<evidence type="ECO:0000259" key="4">
    <source>
        <dbReference type="Pfam" id="PF02230"/>
    </source>
</evidence>
<protein>
    <recommendedName>
        <fullName evidence="4">Phospholipase/carboxylesterase/thioesterase domain-containing protein</fullName>
    </recommendedName>
</protein>
<dbReference type="Gramene" id="Kaladp0063s0051.1.v1.1">
    <property type="protein sequence ID" value="Kaladp0063s0051.1.v1.1"/>
    <property type="gene ID" value="Kaladp0063s0051.v1.1"/>
</dbReference>
<evidence type="ECO:0000313" key="6">
    <source>
        <dbReference type="Proteomes" id="UP000594263"/>
    </source>
</evidence>
<dbReference type="InterPro" id="IPR029058">
    <property type="entry name" value="AB_hydrolase_fold"/>
</dbReference>
<dbReference type="Gene3D" id="3.40.50.1820">
    <property type="entry name" value="alpha/beta hydrolase"/>
    <property type="match status" value="1"/>
</dbReference>
<feature type="domain" description="Phospholipase/carboxylesterase/thioesterase" evidence="4">
    <location>
        <begin position="45"/>
        <end position="190"/>
    </location>
</feature>
<keyword evidence="3" id="KW-0812">Transmembrane</keyword>
<dbReference type="AlphaFoldDB" id="A0A7N1A096"/>
<keyword evidence="6" id="KW-1185">Reference proteome</keyword>
<evidence type="ECO:0000256" key="3">
    <source>
        <dbReference type="SAM" id="Phobius"/>
    </source>
</evidence>